<dbReference type="Gene3D" id="3.40.50.1100">
    <property type="match status" value="2"/>
</dbReference>
<dbReference type="PROSITE" id="PS00901">
    <property type="entry name" value="CYS_SYNTHASE"/>
    <property type="match status" value="1"/>
</dbReference>
<gene>
    <name evidence="8" type="ORF">GGE15_000697</name>
</gene>
<dbReference type="EC" id="2.5.1.47" evidence="8"/>
<keyword evidence="5" id="KW-0809">Transit peptide</keyword>
<sequence length="345" mass="36603">MTFHPSVLEAIGNTPLIKLKGASEMTGCTILGKAEFLNPGQSVKDRAALYIIRDAERKGLLRPGGVIVEGTAGNTGIGLTLVAKALGYRTVIVIPETQSQEKKDALKLLGAELVEVPAVPYKNPNNYVKVSGRLAEQLAKTEPNGAIWANQFDNVANRQAHVETTAREIWKDTDGKVDGFICSVGSGGTLAGVAAGLKAFKSDVKIGIADPDGAALYEFYQNGALKSEGSSITEGIGQGRITANLEGFTPDYAYRIPDAEALPYLFDLVENEGLCLGGSTAINIAGAVNLARDLGPGHTVVTILCDYGNRYQSKLFNPDFLTSKGLPVPGWMAKSPDIHVPYEPV</sequence>
<dbReference type="EMBL" id="JACIHI010000001">
    <property type="protein sequence ID" value="MBB4437466.1"/>
    <property type="molecule type" value="Genomic_DNA"/>
</dbReference>
<evidence type="ECO:0000259" key="7">
    <source>
        <dbReference type="Pfam" id="PF00291"/>
    </source>
</evidence>
<reference evidence="8 9" key="1">
    <citation type="submission" date="2020-08" db="EMBL/GenBank/DDBJ databases">
        <title>Genomic Encyclopedia of Type Strains, Phase IV (KMG-V): Genome sequencing to study the core and pangenomes of soil and plant-associated prokaryotes.</title>
        <authorList>
            <person name="Whitman W."/>
        </authorList>
    </citation>
    <scope>NUCLEOTIDE SEQUENCE [LARGE SCALE GENOMIC DNA]</scope>
    <source>
        <strain evidence="8 9">SEMIA 414</strain>
    </source>
</reference>
<comment type="pathway">
    <text evidence="6">Amino-acid biosynthesis.</text>
</comment>
<accession>A0A7W6XTK5</accession>
<evidence type="ECO:0000256" key="4">
    <source>
        <dbReference type="ARBA" id="ARBA00022898"/>
    </source>
</evidence>
<evidence type="ECO:0000313" key="9">
    <source>
        <dbReference type="Proteomes" id="UP000533724"/>
    </source>
</evidence>
<dbReference type="SUPFAM" id="SSF53686">
    <property type="entry name" value="Tryptophan synthase beta subunit-like PLP-dependent enzymes"/>
    <property type="match status" value="1"/>
</dbReference>
<evidence type="ECO:0000256" key="3">
    <source>
        <dbReference type="ARBA" id="ARBA00022679"/>
    </source>
</evidence>
<evidence type="ECO:0000256" key="2">
    <source>
        <dbReference type="ARBA" id="ARBA00022605"/>
    </source>
</evidence>
<keyword evidence="2" id="KW-0028">Amino-acid biosynthesis</keyword>
<dbReference type="GO" id="GO:0004124">
    <property type="term" value="F:cysteine synthase activity"/>
    <property type="evidence" value="ECO:0007669"/>
    <property type="project" value="UniProtKB-EC"/>
</dbReference>
<evidence type="ECO:0000256" key="6">
    <source>
        <dbReference type="ARBA" id="ARBA00029440"/>
    </source>
</evidence>
<dbReference type="AlphaFoldDB" id="A0A7W6XTK5"/>
<dbReference type="PANTHER" id="PTHR10314">
    <property type="entry name" value="CYSTATHIONINE BETA-SYNTHASE"/>
    <property type="match status" value="1"/>
</dbReference>
<dbReference type="InterPro" id="IPR001926">
    <property type="entry name" value="TrpB-like_PALP"/>
</dbReference>
<dbReference type="InterPro" id="IPR050214">
    <property type="entry name" value="Cys_Synth/Cystath_Beta-Synth"/>
</dbReference>
<dbReference type="RefSeq" id="WP_064648847.1">
    <property type="nucleotide sequence ID" value="NZ_JACIHI010000001.1"/>
</dbReference>
<dbReference type="Proteomes" id="UP000533724">
    <property type="component" value="Unassembled WGS sequence"/>
</dbReference>
<dbReference type="NCBIfam" id="NF007989">
    <property type="entry name" value="PRK10717.1"/>
    <property type="match status" value="1"/>
</dbReference>
<evidence type="ECO:0000256" key="1">
    <source>
        <dbReference type="ARBA" id="ARBA00001933"/>
    </source>
</evidence>
<comment type="caution">
    <text evidence="8">The sequence shown here is derived from an EMBL/GenBank/DDBJ whole genome shotgun (WGS) entry which is preliminary data.</text>
</comment>
<dbReference type="InterPro" id="IPR001216">
    <property type="entry name" value="P-phosphate_BS"/>
</dbReference>
<feature type="domain" description="Tryptophan synthase beta chain-like PALP" evidence="7">
    <location>
        <begin position="8"/>
        <end position="306"/>
    </location>
</feature>
<dbReference type="GO" id="GO:0006535">
    <property type="term" value="P:cysteine biosynthetic process from serine"/>
    <property type="evidence" value="ECO:0007669"/>
    <property type="project" value="InterPro"/>
</dbReference>
<dbReference type="CDD" id="cd01561">
    <property type="entry name" value="CBS_like"/>
    <property type="match status" value="1"/>
</dbReference>
<organism evidence="8 9">
    <name type="scientific">Rhizobium esperanzae</name>
    <dbReference type="NCBI Taxonomy" id="1967781"/>
    <lineage>
        <taxon>Bacteria</taxon>
        <taxon>Pseudomonadati</taxon>
        <taxon>Pseudomonadota</taxon>
        <taxon>Alphaproteobacteria</taxon>
        <taxon>Hyphomicrobiales</taxon>
        <taxon>Rhizobiaceae</taxon>
        <taxon>Rhizobium/Agrobacterium group</taxon>
        <taxon>Rhizobium</taxon>
    </lineage>
</organism>
<dbReference type="Pfam" id="PF00291">
    <property type="entry name" value="PALP"/>
    <property type="match status" value="1"/>
</dbReference>
<evidence type="ECO:0000256" key="5">
    <source>
        <dbReference type="ARBA" id="ARBA00022946"/>
    </source>
</evidence>
<proteinExistence type="predicted"/>
<dbReference type="FunFam" id="3.40.50.1100:FF:000011">
    <property type="entry name" value="Cysteine synthase (o-acetylserine)"/>
    <property type="match status" value="1"/>
</dbReference>
<comment type="cofactor">
    <cofactor evidence="1">
        <name>pyridoxal 5'-phosphate</name>
        <dbReference type="ChEBI" id="CHEBI:597326"/>
    </cofactor>
</comment>
<keyword evidence="4" id="KW-0663">Pyridoxal phosphate</keyword>
<dbReference type="InterPro" id="IPR036052">
    <property type="entry name" value="TrpB-like_PALP_sf"/>
</dbReference>
<protein>
    <submittedName>
        <fullName evidence="8">Cysteine synthase A</fullName>
        <ecNumber evidence="8">2.5.1.47</ecNumber>
    </submittedName>
</protein>
<evidence type="ECO:0000313" key="8">
    <source>
        <dbReference type="EMBL" id="MBB4437466.1"/>
    </source>
</evidence>
<keyword evidence="3 8" id="KW-0808">Transferase</keyword>
<name>A0A7W6XTK5_9HYPH</name>